<dbReference type="KEGG" id="arev:RVR_6145"/>
<organism evidence="1 2">
    <name type="scientific">Actinacidiphila reveromycinica</name>
    <dbReference type="NCBI Taxonomy" id="659352"/>
    <lineage>
        <taxon>Bacteria</taxon>
        <taxon>Bacillati</taxon>
        <taxon>Actinomycetota</taxon>
        <taxon>Actinomycetes</taxon>
        <taxon>Kitasatosporales</taxon>
        <taxon>Streptomycetaceae</taxon>
        <taxon>Actinacidiphila</taxon>
    </lineage>
</organism>
<dbReference type="Proteomes" id="UP000595703">
    <property type="component" value="Chromosome"/>
</dbReference>
<dbReference type="RefSeq" id="WP_237404894.1">
    <property type="nucleotide sequence ID" value="NZ_AP018365.1"/>
</dbReference>
<reference evidence="1 2" key="1">
    <citation type="journal article" date="2010" name="J. Bacteriol.">
        <title>Biochemical characterization of a novel indole prenyltransferase from Streptomyces sp. SN-593.</title>
        <authorList>
            <person name="Takahashi S."/>
            <person name="Takagi H."/>
            <person name="Toyoda A."/>
            <person name="Uramoto M."/>
            <person name="Nogawa T."/>
            <person name="Ueki M."/>
            <person name="Sakaki Y."/>
            <person name="Osada H."/>
        </authorList>
    </citation>
    <scope>NUCLEOTIDE SEQUENCE [LARGE SCALE GENOMIC DNA]</scope>
    <source>
        <strain evidence="1 2">SN-593</strain>
    </source>
</reference>
<keyword evidence="2" id="KW-1185">Reference proteome</keyword>
<reference evidence="1 2" key="2">
    <citation type="journal article" date="2011" name="J. Antibiot.">
        <title>Furaquinocins I and J: novel polyketide isoprenoid hybrid compounds from Streptomyces reveromyceticus SN-593.</title>
        <authorList>
            <person name="Panthee S."/>
            <person name="Takahashi S."/>
            <person name="Takagi H."/>
            <person name="Nogawa T."/>
            <person name="Oowada E."/>
            <person name="Uramoto M."/>
            <person name="Osada H."/>
        </authorList>
    </citation>
    <scope>NUCLEOTIDE SEQUENCE [LARGE SCALE GENOMIC DNA]</scope>
    <source>
        <strain evidence="1 2">SN-593</strain>
    </source>
</reference>
<name>A0A7U3VQC2_9ACTN</name>
<reference evidence="1 2" key="4">
    <citation type="journal article" date="2020" name="Sci. Rep.">
        <title>beta-carboline chemical signals induce reveromycin production through a LuxR family regulator in Streptomyces sp. SN-593.</title>
        <authorList>
            <person name="Panthee S."/>
            <person name="Kito N."/>
            <person name="Hayashi T."/>
            <person name="Shimizu T."/>
            <person name="Ishikawa J."/>
            <person name="Hamamoto H."/>
            <person name="Osada H."/>
            <person name="Takahashi S."/>
        </authorList>
    </citation>
    <scope>NUCLEOTIDE SEQUENCE [LARGE SCALE GENOMIC DNA]</scope>
    <source>
        <strain evidence="1 2">SN-593</strain>
    </source>
</reference>
<proteinExistence type="predicted"/>
<protein>
    <submittedName>
        <fullName evidence="1">Uncharacterized protein</fullName>
    </submittedName>
</protein>
<dbReference type="InterPro" id="IPR046053">
    <property type="entry name" value="DUF6011"/>
</dbReference>
<dbReference type="AlphaFoldDB" id="A0A7U3VQC2"/>
<dbReference type="Pfam" id="PF19474">
    <property type="entry name" value="DUF6011"/>
    <property type="match status" value="1"/>
</dbReference>
<dbReference type="EMBL" id="AP018365">
    <property type="protein sequence ID" value="BBA99499.1"/>
    <property type="molecule type" value="Genomic_DNA"/>
</dbReference>
<evidence type="ECO:0000313" key="2">
    <source>
        <dbReference type="Proteomes" id="UP000595703"/>
    </source>
</evidence>
<evidence type="ECO:0000313" key="1">
    <source>
        <dbReference type="EMBL" id="BBA99499.1"/>
    </source>
</evidence>
<gene>
    <name evidence="1" type="ORF">RVR_6145</name>
</gene>
<accession>A0A7U3VQC2</accession>
<sequence>MKDDAPLPGLATDEELAAGRRVVRCAMCGHPLSDAESRAWGLGENCRRKLGADAPVRRPGRFEVAQDGIPGV</sequence>
<reference evidence="1 2" key="3">
    <citation type="journal article" date="2011" name="Nat. Chem. Biol.">
        <title>Reveromycin A biosynthesis uses RevG and RevJ for stereospecific spiroacetal formation.</title>
        <authorList>
            <person name="Takahashi S."/>
            <person name="Toyoda A."/>
            <person name="Sekiyama Y."/>
            <person name="Takagi H."/>
            <person name="Nogawa T."/>
            <person name="Uramoto M."/>
            <person name="Suzuki R."/>
            <person name="Koshino H."/>
            <person name="Kumano T."/>
            <person name="Panthee S."/>
            <person name="Dairi T."/>
            <person name="Ishikawa J."/>
            <person name="Ikeda H."/>
            <person name="Sakaki Y."/>
            <person name="Osada H."/>
        </authorList>
    </citation>
    <scope>NUCLEOTIDE SEQUENCE [LARGE SCALE GENOMIC DNA]</scope>
    <source>
        <strain evidence="1 2">SN-593</strain>
    </source>
</reference>